<evidence type="ECO:0000256" key="3">
    <source>
        <dbReference type="ARBA" id="ARBA00012417"/>
    </source>
</evidence>
<comment type="subcellular location">
    <subcellularLocation>
        <location evidence="1">Cytoplasm</location>
    </subcellularLocation>
</comment>
<comment type="subunit">
    <text evidence="11">DNA polymerase III contains a core (composed of alpha, epsilon and theta chains) that associates with a tau subunit. This core dimerizes to form the POLIII' complex. PolIII' associates with the gamma complex (composed of gamma, delta, delta', psi and chi chains) and with the beta chain to form the complete DNA polymerase III complex.</text>
</comment>
<dbReference type="InterPro" id="IPR016195">
    <property type="entry name" value="Pol/histidinol_Pase-like"/>
</dbReference>
<dbReference type="Proteomes" id="UP000664414">
    <property type="component" value="Unassembled WGS sequence"/>
</dbReference>
<keyword evidence="7 14" id="KW-0548">Nucleotidyltransferase</keyword>
<dbReference type="Gene3D" id="1.10.150.870">
    <property type="match status" value="1"/>
</dbReference>
<dbReference type="EC" id="2.7.7.7" evidence="3"/>
<feature type="domain" description="Polymerase/histidinol phosphatase N-terminal" evidence="13">
    <location>
        <begin position="7"/>
        <end position="74"/>
    </location>
</feature>
<dbReference type="Gene3D" id="1.10.10.1600">
    <property type="entry name" value="Bacterial DNA polymerase III alpha subunit, thumb domain"/>
    <property type="match status" value="1"/>
</dbReference>
<evidence type="ECO:0000313" key="14">
    <source>
        <dbReference type="EMBL" id="MBN9412869.1"/>
    </source>
</evidence>
<evidence type="ECO:0000256" key="4">
    <source>
        <dbReference type="ARBA" id="ARBA00019114"/>
    </source>
</evidence>
<organism evidence="14 15">
    <name type="scientific">Candidatus Paracaedimonas acanthamoebae</name>
    <dbReference type="NCBI Taxonomy" id="244581"/>
    <lineage>
        <taxon>Bacteria</taxon>
        <taxon>Pseudomonadati</taxon>
        <taxon>Pseudomonadota</taxon>
        <taxon>Alphaproteobacteria</taxon>
        <taxon>Holosporales</taxon>
        <taxon>Caedimonadaceae</taxon>
        <taxon>Candidatus Paracaedimonas</taxon>
    </lineage>
</organism>
<comment type="caution">
    <text evidence="14">The sequence shown here is derived from an EMBL/GenBank/DDBJ whole genome shotgun (WGS) entry which is preliminary data.</text>
</comment>
<evidence type="ECO:0000313" key="15">
    <source>
        <dbReference type="Proteomes" id="UP000664414"/>
    </source>
</evidence>
<dbReference type="CDD" id="cd04485">
    <property type="entry name" value="DnaE_OBF"/>
    <property type="match status" value="1"/>
</dbReference>
<sequence length="1159" mass="130201">MMSFSYIPLRNHSTYSLAEGAIKFPELIQKCQELKLPAVALTDTGNLFGVVEFSKMAASAGIQPIIGCQLLVDLDTQDPRSQETRLPGIEPVLDTLLFYAQNEKGYKNLLKLVSYSYLHHKTGSRPYIPFNMLESYSEGLIVLSGGMKGGVNQLLLKSQKAAAKNLLLKLSEIFPDHFYVEITRQGLSEEEEVEALLLEIVFEAGIPLVATNEAFFVNEDMYEAHDALMCIASGRYVSEASRPRLTLNHRLKSPEEMKALFSNLPEALENTVRIAQRCGFMVEAQKPMLPPFPSEKPEPEELRLQAKIGLENRLKEIFSKEDISPQEAEAIRQKYFERLEQELEIVIGMGYAGYYLIVADFIQWANSQGIPVGPGRGSGAGSLVAWVLTITGIDPIRFGLIFERFLNPERISMPDFDIDFCQDRRDEVIRYVCERYGNDRVAQIITFGKLQARAVLRDVGRVLGMPYGQVDRICKLIPNNPTSPITLKEAVAQDPQLQGMAAQEEVVARLLDIGMKLEGLNRHASTHAAGIVIGDRSLDELVPLYYDGKSTIPATQFNLKDVESVGLVKFDFLGLKTLTIIQKTIDMVKARGEELDISQIPIDDSKTFEMLRRVETVGIFQLEGSGMRDVLRRLQPSRFEEIIDLNALYRPGPMDDIPRYLACKHGEETVDTLHPMLDDILRVTYGVMVYQEQVIKIAQVMGGYTLGGADLLRRAMGKKIKSEMDAQRQIFLSGAQQKGVDGATASRIFDLMAKFAGYGFNKSHSAPYALISYQTAFLKANYPVQFMAATMTYDINNTDKLSFYRQELKRMKVALLPPDINTSMPWFSVEKDYEGQEAVRYALAAIKSVGEAAMQELVNERERAGPFKDIIDFARRLSSKVVNKRLLEGLIPAGVFDSLDPNRAQLMANVDIILRYVGEAQAAQNSTQGSLFGHEKPVTASTVKFQETDRWTRLESLQYEFNTIGFYLSAHPLDVYGDSLQRLYLITSSDFHDYTQRQDGASFSAAGVLISKKERISKNGNKYAFITFSDATGVYEVTVFSEVYLAVREKLDVGKTFFMKLTSRIEEENLRLTVTALEELDKVLERYPKTLQVYLQNAVALDKFKMLLSKCDQGSGAIQIILKPLDREVHLTLDKRYAITPQLKEALTLISGIEAIRDV</sequence>
<evidence type="ECO:0000256" key="7">
    <source>
        <dbReference type="ARBA" id="ARBA00022695"/>
    </source>
</evidence>
<evidence type="ECO:0000256" key="2">
    <source>
        <dbReference type="ARBA" id="ARBA00009496"/>
    </source>
</evidence>
<evidence type="ECO:0000256" key="5">
    <source>
        <dbReference type="ARBA" id="ARBA00022490"/>
    </source>
</evidence>
<dbReference type="InterPro" id="IPR004013">
    <property type="entry name" value="PHP_dom"/>
</dbReference>
<keyword evidence="5" id="KW-0963">Cytoplasm</keyword>
<name>A0A8J7PSG0_9PROT</name>
<evidence type="ECO:0000259" key="13">
    <source>
        <dbReference type="SMART" id="SM00481"/>
    </source>
</evidence>
<keyword evidence="9" id="KW-0239">DNA-directed DNA polymerase</keyword>
<comment type="catalytic activity">
    <reaction evidence="12">
        <text>DNA(n) + a 2'-deoxyribonucleoside 5'-triphosphate = DNA(n+1) + diphosphate</text>
        <dbReference type="Rhea" id="RHEA:22508"/>
        <dbReference type="Rhea" id="RHEA-COMP:17339"/>
        <dbReference type="Rhea" id="RHEA-COMP:17340"/>
        <dbReference type="ChEBI" id="CHEBI:33019"/>
        <dbReference type="ChEBI" id="CHEBI:61560"/>
        <dbReference type="ChEBI" id="CHEBI:173112"/>
        <dbReference type="EC" id="2.7.7.7"/>
    </reaction>
</comment>
<dbReference type="Pfam" id="PF17657">
    <property type="entry name" value="DNA_pol3_finger"/>
    <property type="match status" value="1"/>
</dbReference>
<dbReference type="InterPro" id="IPR040982">
    <property type="entry name" value="DNA_pol3_finger"/>
</dbReference>
<keyword evidence="6 14" id="KW-0808">Transferase</keyword>
<evidence type="ECO:0000256" key="12">
    <source>
        <dbReference type="ARBA" id="ARBA00049244"/>
    </source>
</evidence>
<evidence type="ECO:0000256" key="6">
    <source>
        <dbReference type="ARBA" id="ARBA00022679"/>
    </source>
</evidence>
<dbReference type="GO" id="GO:0008408">
    <property type="term" value="F:3'-5' exonuclease activity"/>
    <property type="evidence" value="ECO:0007669"/>
    <property type="project" value="InterPro"/>
</dbReference>
<gene>
    <name evidence="14" type="primary">dnaE</name>
    <name evidence="14" type="ORF">J0H12_02940</name>
</gene>
<evidence type="ECO:0000256" key="8">
    <source>
        <dbReference type="ARBA" id="ARBA00022705"/>
    </source>
</evidence>
<dbReference type="CDD" id="cd07433">
    <property type="entry name" value="PHP_PolIIIA_DnaE1"/>
    <property type="match status" value="1"/>
</dbReference>
<evidence type="ECO:0000256" key="1">
    <source>
        <dbReference type="ARBA" id="ARBA00004496"/>
    </source>
</evidence>
<dbReference type="GO" id="GO:0005737">
    <property type="term" value="C:cytoplasm"/>
    <property type="evidence" value="ECO:0007669"/>
    <property type="project" value="UniProtKB-SubCell"/>
</dbReference>
<dbReference type="SUPFAM" id="SSF89550">
    <property type="entry name" value="PHP domain-like"/>
    <property type="match status" value="1"/>
</dbReference>
<dbReference type="SMART" id="SM00481">
    <property type="entry name" value="POLIIIAc"/>
    <property type="match status" value="1"/>
</dbReference>
<dbReference type="GO" id="GO:0003887">
    <property type="term" value="F:DNA-directed DNA polymerase activity"/>
    <property type="evidence" value="ECO:0007669"/>
    <property type="project" value="UniProtKB-KW"/>
</dbReference>
<accession>A0A8J7PSG0</accession>
<dbReference type="NCBIfam" id="TIGR00594">
    <property type="entry name" value="polc"/>
    <property type="match status" value="1"/>
</dbReference>
<dbReference type="Gene3D" id="3.20.20.140">
    <property type="entry name" value="Metal-dependent hydrolases"/>
    <property type="match status" value="1"/>
</dbReference>
<dbReference type="GO" id="GO:0006260">
    <property type="term" value="P:DNA replication"/>
    <property type="evidence" value="ECO:0007669"/>
    <property type="project" value="UniProtKB-KW"/>
</dbReference>
<reference evidence="14" key="1">
    <citation type="submission" date="2021-02" db="EMBL/GenBank/DDBJ databases">
        <title>Thiocyanate and organic carbon inputs drive convergent selection for specific autotrophic Afipia and Thiobacillus strains within complex microbiomes.</title>
        <authorList>
            <person name="Huddy R.J."/>
            <person name="Sachdeva R."/>
            <person name="Kadzinga F."/>
            <person name="Kantor R.S."/>
            <person name="Harrison S.T.L."/>
            <person name="Banfield J.F."/>
        </authorList>
    </citation>
    <scope>NUCLEOTIDE SEQUENCE</scope>
    <source>
        <strain evidence="14">SCN18_10_11_15_R4_P_38_20</strain>
    </source>
</reference>
<dbReference type="InterPro" id="IPR003141">
    <property type="entry name" value="Pol/His_phosphatase_N"/>
</dbReference>
<protein>
    <recommendedName>
        <fullName evidence="4">DNA polymerase III subunit alpha</fullName>
        <ecNumber evidence="3">2.7.7.7</ecNumber>
    </recommendedName>
</protein>
<dbReference type="PANTHER" id="PTHR32294">
    <property type="entry name" value="DNA POLYMERASE III SUBUNIT ALPHA"/>
    <property type="match status" value="1"/>
</dbReference>
<comment type="function">
    <text evidence="10">DNA polymerase III is a complex, multichain enzyme responsible for most of the replicative synthesis in bacteria. This DNA polymerase also exhibits 3' to 5' exonuclease activity. The alpha chain is the DNA polymerase.</text>
</comment>
<comment type="similarity">
    <text evidence="2">Belongs to the DNA polymerase type-C family. DnaE subfamily.</text>
</comment>
<proteinExistence type="inferred from homology"/>
<dbReference type="InterPro" id="IPR004805">
    <property type="entry name" value="DnaE2/DnaE/PolC"/>
</dbReference>
<dbReference type="AlphaFoldDB" id="A0A8J7PSG0"/>
<dbReference type="InterPro" id="IPR049821">
    <property type="entry name" value="PolIIIA_DnaE1_PHP"/>
</dbReference>
<dbReference type="NCBIfam" id="NF004226">
    <property type="entry name" value="PRK05673.1"/>
    <property type="match status" value="1"/>
</dbReference>
<dbReference type="InterPro" id="IPR029460">
    <property type="entry name" value="DNAPol_HHH"/>
</dbReference>
<dbReference type="PANTHER" id="PTHR32294:SF0">
    <property type="entry name" value="DNA POLYMERASE III SUBUNIT ALPHA"/>
    <property type="match status" value="1"/>
</dbReference>
<dbReference type="Pfam" id="PF14579">
    <property type="entry name" value="HHH_6"/>
    <property type="match status" value="1"/>
</dbReference>
<evidence type="ECO:0000256" key="11">
    <source>
        <dbReference type="ARBA" id="ARBA00026073"/>
    </source>
</evidence>
<dbReference type="Pfam" id="PF07733">
    <property type="entry name" value="DNA_pol3_alpha"/>
    <property type="match status" value="1"/>
</dbReference>
<dbReference type="InterPro" id="IPR041931">
    <property type="entry name" value="DNA_pol3_alpha_thumb_dom"/>
</dbReference>
<evidence type="ECO:0000256" key="9">
    <source>
        <dbReference type="ARBA" id="ARBA00022932"/>
    </source>
</evidence>
<dbReference type="Pfam" id="PF02811">
    <property type="entry name" value="PHP"/>
    <property type="match status" value="1"/>
</dbReference>
<dbReference type="InterPro" id="IPR011708">
    <property type="entry name" value="DNA_pol3_alpha_NTPase_dom"/>
</dbReference>
<keyword evidence="8" id="KW-0235">DNA replication</keyword>
<dbReference type="EMBL" id="JAFKGL010000013">
    <property type="protein sequence ID" value="MBN9412869.1"/>
    <property type="molecule type" value="Genomic_DNA"/>
</dbReference>
<evidence type="ECO:0000256" key="10">
    <source>
        <dbReference type="ARBA" id="ARBA00025611"/>
    </source>
</evidence>